<proteinExistence type="predicted"/>
<evidence type="ECO:0000313" key="3">
    <source>
        <dbReference type="Proteomes" id="UP001187682"/>
    </source>
</evidence>
<evidence type="ECO:0000256" key="1">
    <source>
        <dbReference type="SAM" id="MobiDB-lite"/>
    </source>
</evidence>
<feature type="region of interest" description="Disordered" evidence="1">
    <location>
        <begin position="34"/>
        <end position="59"/>
    </location>
</feature>
<comment type="caution">
    <text evidence="2">The sequence shown here is derived from an EMBL/GenBank/DDBJ whole genome shotgun (WGS) entry which is preliminary data.</text>
</comment>
<keyword evidence="3" id="KW-1185">Reference proteome</keyword>
<reference evidence="2" key="1">
    <citation type="submission" date="2018-03" db="EMBL/GenBank/DDBJ databases">
        <authorList>
            <person name="Guldener U."/>
        </authorList>
    </citation>
    <scope>NUCLEOTIDE SEQUENCE</scope>
</reference>
<dbReference type="SUPFAM" id="SSF47954">
    <property type="entry name" value="Cyclin-like"/>
    <property type="match status" value="1"/>
</dbReference>
<organism evidence="2 3">
    <name type="scientific">Cephalotrichum gorgonifer</name>
    <dbReference type="NCBI Taxonomy" id="2041049"/>
    <lineage>
        <taxon>Eukaryota</taxon>
        <taxon>Fungi</taxon>
        <taxon>Dikarya</taxon>
        <taxon>Ascomycota</taxon>
        <taxon>Pezizomycotina</taxon>
        <taxon>Sordariomycetes</taxon>
        <taxon>Hypocreomycetidae</taxon>
        <taxon>Microascales</taxon>
        <taxon>Microascaceae</taxon>
        <taxon>Cephalotrichum</taxon>
    </lineage>
</organism>
<gene>
    <name evidence="2" type="ORF">DNG_01604</name>
</gene>
<accession>A0AAE8MSX9</accession>
<dbReference type="InterPro" id="IPR036915">
    <property type="entry name" value="Cyclin-like_sf"/>
</dbReference>
<evidence type="ECO:0000313" key="2">
    <source>
        <dbReference type="EMBL" id="SPN98558.1"/>
    </source>
</evidence>
<dbReference type="Gene3D" id="1.10.472.10">
    <property type="entry name" value="Cyclin-like"/>
    <property type="match status" value="1"/>
</dbReference>
<dbReference type="EMBL" id="ONZQ02000002">
    <property type="protein sequence ID" value="SPN98558.1"/>
    <property type="molecule type" value="Genomic_DNA"/>
</dbReference>
<protein>
    <recommendedName>
        <fullName evidence="4">Cyclin N-terminal domain-containing protein</fullName>
    </recommendedName>
</protein>
<sequence>MLRQGKKRVQFSSYHNDDEYDGYFTYRPLSNLPTPPPSLSSSATQSPKNPLEDGNRLKPRYLGPATHLVNLIPAAASLATPSVPLVQAVLTRANLPLETTALAVCILDALDSKFALNWRLSCPLSALPSSKRHTLPSSGYPGSHLHIDSVHPELIILAALVLAAKFLDDRHSHARHYVSAWGGDLWSCEQLNITEWCIMENLGYRILPLCEEDLLSDAMVDMQLAARERSSGYGYVSPAYESCNEEGGSTCGMSDGRAVIGLGLSITPTETP</sequence>
<evidence type="ECO:0008006" key="4">
    <source>
        <dbReference type="Google" id="ProtNLM"/>
    </source>
</evidence>
<dbReference type="AlphaFoldDB" id="A0AAE8MSX9"/>
<name>A0AAE8MSX9_9PEZI</name>
<dbReference type="Proteomes" id="UP001187682">
    <property type="component" value="Unassembled WGS sequence"/>
</dbReference>